<dbReference type="InterPro" id="IPR008927">
    <property type="entry name" value="6-PGluconate_DH-like_C_sf"/>
</dbReference>
<dbReference type="InterPro" id="IPR006176">
    <property type="entry name" value="3-OHacyl-CoA_DH_NAD-bd"/>
</dbReference>
<dbReference type="InterPro" id="IPR001753">
    <property type="entry name" value="Enoyl-CoA_hydra/iso"/>
</dbReference>
<dbReference type="PANTHER" id="PTHR48075">
    <property type="entry name" value="3-HYDROXYACYL-COA DEHYDROGENASE FAMILY PROTEIN"/>
    <property type="match status" value="1"/>
</dbReference>
<evidence type="ECO:0000256" key="2">
    <source>
        <dbReference type="ARBA" id="ARBA00022832"/>
    </source>
</evidence>
<organism evidence="10 11">
    <name type="scientific">Wandonia haliotis</name>
    <dbReference type="NCBI Taxonomy" id="574963"/>
    <lineage>
        <taxon>Bacteria</taxon>
        <taxon>Pseudomonadati</taxon>
        <taxon>Bacteroidota</taxon>
        <taxon>Flavobacteriia</taxon>
        <taxon>Flavobacteriales</taxon>
        <taxon>Crocinitomicaceae</taxon>
        <taxon>Wandonia</taxon>
    </lineage>
</organism>
<dbReference type="InterPro" id="IPR006108">
    <property type="entry name" value="3HC_DH_C"/>
</dbReference>
<evidence type="ECO:0000259" key="8">
    <source>
        <dbReference type="Pfam" id="PF00725"/>
    </source>
</evidence>
<dbReference type="Gene3D" id="3.90.226.10">
    <property type="entry name" value="2-enoyl-CoA Hydratase, Chain A, domain 1"/>
    <property type="match status" value="1"/>
</dbReference>
<evidence type="ECO:0000256" key="3">
    <source>
        <dbReference type="ARBA" id="ARBA00022963"/>
    </source>
</evidence>
<dbReference type="EMBL" id="BAAAFH010000022">
    <property type="protein sequence ID" value="GAA0876267.1"/>
    <property type="molecule type" value="Genomic_DNA"/>
</dbReference>
<dbReference type="Proteomes" id="UP001501126">
    <property type="component" value="Unassembled WGS sequence"/>
</dbReference>
<dbReference type="InterPro" id="IPR029045">
    <property type="entry name" value="ClpP/crotonase-like_dom_sf"/>
</dbReference>
<keyword evidence="11" id="KW-1185">Reference proteome</keyword>
<evidence type="ECO:0000256" key="7">
    <source>
        <dbReference type="ARBA" id="ARBA00049556"/>
    </source>
</evidence>
<dbReference type="SUPFAM" id="SSF48179">
    <property type="entry name" value="6-phosphogluconate dehydrogenase C-terminal domain-like"/>
    <property type="match status" value="2"/>
</dbReference>
<feature type="domain" description="3-hydroxyacyl-CoA dehydrogenase C-terminal" evidence="8">
    <location>
        <begin position="208"/>
        <end position="307"/>
    </location>
</feature>
<dbReference type="InterPro" id="IPR036291">
    <property type="entry name" value="NAD(P)-bd_dom_sf"/>
</dbReference>
<dbReference type="SUPFAM" id="SSF52096">
    <property type="entry name" value="ClpP/crotonase"/>
    <property type="match status" value="1"/>
</dbReference>
<evidence type="ECO:0000256" key="6">
    <source>
        <dbReference type="ARBA" id="ARBA00023098"/>
    </source>
</evidence>
<dbReference type="CDD" id="cd06558">
    <property type="entry name" value="crotonase-like"/>
    <property type="match status" value="1"/>
</dbReference>
<dbReference type="Pfam" id="PF02737">
    <property type="entry name" value="3HCDH_N"/>
    <property type="match status" value="1"/>
</dbReference>
<dbReference type="SUPFAM" id="SSF51735">
    <property type="entry name" value="NAD(P)-binding Rossmann-fold domains"/>
    <property type="match status" value="1"/>
</dbReference>
<gene>
    <name evidence="10" type="ORF">GCM10009118_26770</name>
</gene>
<evidence type="ECO:0000256" key="1">
    <source>
        <dbReference type="ARBA" id="ARBA00005005"/>
    </source>
</evidence>
<accession>A0ABN1MTG5</accession>
<feature type="domain" description="3-hydroxyacyl-CoA dehydrogenase C-terminal" evidence="8">
    <location>
        <begin position="389"/>
        <end position="422"/>
    </location>
</feature>
<keyword evidence="2" id="KW-0276">Fatty acid metabolism</keyword>
<dbReference type="Gene3D" id="3.40.50.720">
    <property type="entry name" value="NAD(P)-binding Rossmann-like Domain"/>
    <property type="match status" value="1"/>
</dbReference>
<evidence type="ECO:0000259" key="9">
    <source>
        <dbReference type="Pfam" id="PF02737"/>
    </source>
</evidence>
<keyword evidence="5" id="KW-0520">NAD</keyword>
<sequence length="801" mass="89369">MSRKINKVAVLGSGVMGSRIACHFANIGCEVLLLDIVPRELNEKEAKSGLTLEDKIVRNRIVNDSLKFALTSNPSPIYRKSFASRITTGNFDDDMSKIADCDWTIEVVIERLDIKKSVFEQVEKYRKPGTLITSNTSGIPIHLMTEGRSDDFKANFFGTHFFNPPRYLQLLEIIPTPHTSQEALDFMMDYGRRFLGKKTVLCKDTPAFIANRIGVYSIMSLFHTVQEMGLSVEAVDKLTGPVLGRPKSATFRTCDVVGLDTLVLVANGVRENCPDDEANDAFQLPEYITKMVENKWLGSKTKQGFYKKVKGENGKSEILSLDLNTLEYKAQEKVKFPTLEMAKPIDDLKQRIKMLFMGMDKAGEFYRKTSAGLFAYVSNRIPEISDDLYKIDDAMRAGFGWELGPFELWDTVGLEQGLKLIGDASKEVAQWVKDMQAKGITSFYKTEKGKRYYYDVTSGDYAIIPGTEDMVLLDVLREENTVWKNADSTIVHLGDGILNLEFHTKMNTIGGGVIEGINKAIDLAENEYKGLVISNTGQNFSAGANVGMIFMMAVEQDYDELDFAVRSFQNTMMRIRYSKVPVVVAPHNMALGGGCEMSMHADKVVAHAELYMGLVEFGVGLIPGGGGSKEFAQRLSQELKDGDIRINRLRQRFLTIGQAQVSTSAYEAFDLGYLREGTDEVVVSRDYQLARAKEACEALINKGYTPPKQERDITVLGSEGLGIVYVGANSMLSGNYISEHDSLISEKLGFVLCGGDLSEMTQVSPQYLLDLERKAFLELCKERKTLERLESLVKSGKILRN</sequence>
<comment type="caution">
    <text evidence="10">The sequence shown here is derived from an EMBL/GenBank/DDBJ whole genome shotgun (WGS) entry which is preliminary data.</text>
</comment>
<proteinExistence type="predicted"/>
<protein>
    <submittedName>
        <fullName evidence="10">3-hydroxyacyl-CoA dehydrogenase/enoyl-CoA hydratase family protein</fullName>
    </submittedName>
</protein>
<dbReference type="PANTHER" id="PTHR48075:SF7">
    <property type="entry name" value="3-HYDROXYACYL-COA DEHYDROGENASE-RELATED"/>
    <property type="match status" value="1"/>
</dbReference>
<evidence type="ECO:0000313" key="10">
    <source>
        <dbReference type="EMBL" id="GAA0876267.1"/>
    </source>
</evidence>
<dbReference type="Pfam" id="PF00725">
    <property type="entry name" value="3HCDH"/>
    <property type="match status" value="2"/>
</dbReference>
<name>A0ABN1MTG5_9FLAO</name>
<keyword evidence="4" id="KW-0560">Oxidoreductase</keyword>
<evidence type="ECO:0000256" key="4">
    <source>
        <dbReference type="ARBA" id="ARBA00023002"/>
    </source>
</evidence>
<comment type="catalytic activity">
    <reaction evidence="7">
        <text>a (3S)-3-hydroxyacyl-CoA + NAD(+) = a 3-oxoacyl-CoA + NADH + H(+)</text>
        <dbReference type="Rhea" id="RHEA:22432"/>
        <dbReference type="ChEBI" id="CHEBI:15378"/>
        <dbReference type="ChEBI" id="CHEBI:57318"/>
        <dbReference type="ChEBI" id="CHEBI:57540"/>
        <dbReference type="ChEBI" id="CHEBI:57945"/>
        <dbReference type="ChEBI" id="CHEBI:90726"/>
        <dbReference type="EC" id="1.1.1.35"/>
    </reaction>
</comment>
<evidence type="ECO:0000313" key="11">
    <source>
        <dbReference type="Proteomes" id="UP001501126"/>
    </source>
</evidence>
<dbReference type="RefSeq" id="WP_343788740.1">
    <property type="nucleotide sequence ID" value="NZ_BAAAFH010000022.1"/>
</dbReference>
<evidence type="ECO:0000256" key="5">
    <source>
        <dbReference type="ARBA" id="ARBA00023027"/>
    </source>
</evidence>
<dbReference type="Gene3D" id="1.10.1040.50">
    <property type="match status" value="1"/>
</dbReference>
<feature type="domain" description="3-hydroxyacyl-CoA dehydrogenase NAD binding" evidence="9">
    <location>
        <begin position="7"/>
        <end position="205"/>
    </location>
</feature>
<comment type="pathway">
    <text evidence="1">Lipid metabolism; fatty acid beta-oxidation.</text>
</comment>
<dbReference type="Pfam" id="PF00378">
    <property type="entry name" value="ECH_1"/>
    <property type="match status" value="1"/>
</dbReference>
<keyword evidence="6" id="KW-0443">Lipid metabolism</keyword>
<reference evidence="10 11" key="1">
    <citation type="journal article" date="2019" name="Int. J. Syst. Evol. Microbiol.">
        <title>The Global Catalogue of Microorganisms (GCM) 10K type strain sequencing project: providing services to taxonomists for standard genome sequencing and annotation.</title>
        <authorList>
            <consortium name="The Broad Institute Genomics Platform"/>
            <consortium name="The Broad Institute Genome Sequencing Center for Infectious Disease"/>
            <person name="Wu L."/>
            <person name="Ma J."/>
        </authorList>
    </citation>
    <scope>NUCLEOTIDE SEQUENCE [LARGE SCALE GENOMIC DNA]</scope>
    <source>
        <strain evidence="10 11">JCM 16083</strain>
    </source>
</reference>
<keyword evidence="3" id="KW-0442">Lipid degradation</keyword>